<dbReference type="GO" id="GO:0008901">
    <property type="term" value="F:ferredoxin hydrogenase activity"/>
    <property type="evidence" value="ECO:0007669"/>
    <property type="project" value="InterPro"/>
</dbReference>
<evidence type="ECO:0000256" key="7">
    <source>
        <dbReference type="ARBA" id="ARBA00022723"/>
    </source>
</evidence>
<dbReference type="FunFam" id="1.10.645.10:FF:000002">
    <property type="entry name" value="Hydrogenase 2 large subunit"/>
    <property type="match status" value="1"/>
</dbReference>
<evidence type="ECO:0000256" key="11">
    <source>
        <dbReference type="ARBA" id="ARBA00074020"/>
    </source>
</evidence>
<feature type="binding site" evidence="13">
    <location>
        <position position="72"/>
    </location>
    <ligand>
        <name>Ni(2+)</name>
        <dbReference type="ChEBI" id="CHEBI:49786"/>
    </ligand>
</feature>
<feature type="binding site" evidence="13">
    <location>
        <position position="53"/>
    </location>
    <ligand>
        <name>Mg(2+)</name>
        <dbReference type="ChEBI" id="CHEBI:18420"/>
    </ligand>
</feature>
<dbReference type="GO" id="GO:0016151">
    <property type="term" value="F:nickel cation binding"/>
    <property type="evidence" value="ECO:0007669"/>
    <property type="project" value="InterPro"/>
</dbReference>
<keyword evidence="9 14" id="KW-0560">Oxidoreductase</keyword>
<evidence type="ECO:0000256" key="4">
    <source>
        <dbReference type="ARBA" id="ARBA00011771"/>
    </source>
</evidence>
<dbReference type="PANTHER" id="PTHR42958:SF2">
    <property type="entry name" value="UPTAKE HYDROGENASE LARGE SUBUNIT"/>
    <property type="match status" value="1"/>
</dbReference>
<dbReference type="RefSeq" id="WP_179979399.1">
    <property type="nucleotide sequence ID" value="NZ_LT608333.1"/>
</dbReference>
<keyword evidence="7 13" id="KW-0479">Metal-binding</keyword>
<evidence type="ECO:0000256" key="6">
    <source>
        <dbReference type="ARBA" id="ARBA00022596"/>
    </source>
</evidence>
<evidence type="ECO:0000313" key="15">
    <source>
        <dbReference type="EMBL" id="SCM70656.1"/>
    </source>
</evidence>
<feature type="binding site" evidence="13">
    <location>
        <position position="489"/>
    </location>
    <ligand>
        <name>Mg(2+)</name>
        <dbReference type="ChEBI" id="CHEBI:18420"/>
    </ligand>
</feature>
<reference evidence="15" key="1">
    <citation type="submission" date="2016-08" db="EMBL/GenBank/DDBJ databases">
        <authorList>
            <person name="Seilhamer J.J."/>
        </authorList>
    </citation>
    <scope>NUCLEOTIDE SEQUENCE</scope>
    <source>
        <strain evidence="15">86-1</strain>
    </source>
</reference>
<dbReference type="PROSITE" id="PS00507">
    <property type="entry name" value="NI_HGENASE_L_1"/>
    <property type="match status" value="1"/>
</dbReference>
<evidence type="ECO:0000256" key="14">
    <source>
        <dbReference type="RuleBase" id="RU003896"/>
    </source>
</evidence>
<dbReference type="Gene3D" id="1.10.645.10">
    <property type="entry name" value="Cytochrome-c3 Hydrogenase, chain B"/>
    <property type="match status" value="1"/>
</dbReference>
<protein>
    <recommendedName>
        <fullName evidence="11">Periplasmic [NiFe] hydrogenase large subunit</fullName>
        <ecNumber evidence="5">1.12.2.1</ecNumber>
    </recommendedName>
    <alternativeName>
        <fullName evidence="12">NiFe hydrogenlyase large chain</fullName>
    </alternativeName>
</protein>
<comment type="similarity">
    <text evidence="3 14">Belongs to the [NiFe]/[NiFeSe] hydrogenase large subunit family.</text>
</comment>
<dbReference type="InterPro" id="IPR018194">
    <property type="entry name" value="Ni-dep_hyd_lsu_Ni_BS"/>
</dbReference>
<dbReference type="GO" id="GO:0042597">
    <property type="term" value="C:periplasmic space"/>
    <property type="evidence" value="ECO:0007669"/>
    <property type="project" value="UniProtKB-SubCell"/>
</dbReference>
<evidence type="ECO:0000256" key="8">
    <source>
        <dbReference type="ARBA" id="ARBA00022764"/>
    </source>
</evidence>
<accession>A0A212KZI5</accession>
<dbReference type="InterPro" id="IPR029014">
    <property type="entry name" value="NiFe-Hase_large"/>
</dbReference>
<comment type="cofactor">
    <cofactor evidence="1 13">
        <name>Ni(2+)</name>
        <dbReference type="ChEBI" id="CHEBI:49786"/>
    </cofactor>
</comment>
<dbReference type="PROSITE" id="PS00508">
    <property type="entry name" value="NI_HGENASE_L_2"/>
    <property type="match status" value="1"/>
</dbReference>
<dbReference type="GO" id="GO:0047806">
    <property type="term" value="F:cytochrome-c3 hydrogenase activity"/>
    <property type="evidence" value="ECO:0007669"/>
    <property type="project" value="UniProtKB-EC"/>
</dbReference>
<dbReference type="Pfam" id="PF00374">
    <property type="entry name" value="NiFeSe_Hases"/>
    <property type="match status" value="1"/>
</dbReference>
<evidence type="ECO:0000256" key="5">
    <source>
        <dbReference type="ARBA" id="ARBA00012159"/>
    </source>
</evidence>
<evidence type="ECO:0000256" key="13">
    <source>
        <dbReference type="PIRSR" id="PIRSR601501-1"/>
    </source>
</evidence>
<keyword evidence="6 13" id="KW-0533">Nickel</keyword>
<dbReference type="InterPro" id="IPR050867">
    <property type="entry name" value="NiFe/NiFeSe_hydrgnase_LSU"/>
</dbReference>
<dbReference type="EC" id="1.12.2.1" evidence="5"/>
<evidence type="ECO:0000256" key="1">
    <source>
        <dbReference type="ARBA" id="ARBA00001967"/>
    </source>
</evidence>
<name>A0A212KZI5_9BACT</name>
<comment type="catalytic activity">
    <reaction evidence="10">
        <text>2 Fe(III)-[cytochrome c3] + H2 = 2 Fe(II)-[cytochrome c3] + 2 H(+)</text>
        <dbReference type="Rhea" id="RHEA:20625"/>
        <dbReference type="Rhea" id="RHEA-COMP:11576"/>
        <dbReference type="Rhea" id="RHEA-COMP:11577"/>
        <dbReference type="ChEBI" id="CHEBI:15378"/>
        <dbReference type="ChEBI" id="CHEBI:18276"/>
        <dbReference type="ChEBI" id="CHEBI:29033"/>
        <dbReference type="ChEBI" id="CHEBI:29034"/>
        <dbReference type="EC" id="1.12.2.1"/>
    </reaction>
</comment>
<evidence type="ECO:0000256" key="9">
    <source>
        <dbReference type="ARBA" id="ARBA00023002"/>
    </source>
</evidence>
<comment type="cofactor">
    <cofactor evidence="13">
        <name>Fe cation</name>
        <dbReference type="ChEBI" id="CHEBI:24875"/>
    </cofactor>
</comment>
<dbReference type="PANTHER" id="PTHR42958">
    <property type="entry name" value="HYDROGENASE-2 LARGE CHAIN"/>
    <property type="match status" value="1"/>
</dbReference>
<gene>
    <name evidence="15" type="primary">hybC</name>
    <name evidence="15" type="ORF">KL86DES1_10541</name>
</gene>
<feature type="binding site" evidence="13">
    <location>
        <position position="540"/>
    </location>
    <ligand>
        <name>Fe cation</name>
        <dbReference type="ChEBI" id="CHEBI:24875"/>
    </ligand>
</feature>
<organism evidence="15">
    <name type="scientific">uncultured Desulfovibrio sp</name>
    <dbReference type="NCBI Taxonomy" id="167968"/>
    <lineage>
        <taxon>Bacteria</taxon>
        <taxon>Pseudomonadati</taxon>
        <taxon>Thermodesulfobacteriota</taxon>
        <taxon>Desulfovibrionia</taxon>
        <taxon>Desulfovibrionales</taxon>
        <taxon>Desulfovibrionaceae</taxon>
        <taxon>Desulfovibrio</taxon>
        <taxon>environmental samples</taxon>
    </lineage>
</organism>
<evidence type="ECO:0000256" key="2">
    <source>
        <dbReference type="ARBA" id="ARBA00004418"/>
    </source>
</evidence>
<keyword evidence="8" id="KW-0574">Periplasm</keyword>
<comment type="subunit">
    <text evidence="4">Heterodimer of a large and a small subunit.</text>
</comment>
<dbReference type="AlphaFoldDB" id="A0A212KZI5"/>
<dbReference type="SUPFAM" id="SSF56762">
    <property type="entry name" value="HydB/Nqo4-like"/>
    <property type="match status" value="1"/>
</dbReference>
<evidence type="ECO:0000256" key="10">
    <source>
        <dbReference type="ARBA" id="ARBA00029307"/>
    </source>
</evidence>
<sequence length="558" mass="61723">MSQVTKTPQSSYTGPIVVDPLTRIEGHLRIEVEVEGGKIKEARSSATLFRGLETILKGRDPRDAQHFTQRTCGVCTYTHALASTRCLEDAINKPIPANATYIRNLVLANQFLHDHLVHFYHLHALDFVDVANALQADPAKAAKLASSISPRKATAEDFAAVQAKLKTFVNSGQLGPFTNAYFLGGHQGYYMDPEANLVCTAHYLQALRAQVEVAKGMAVFGAKNPHTQFTVAGGVTCYDALTPKRIKEFRDIYAKSRAFIEEVYIPDLLLVASYYKDWASIGGTSNFMAFGEFPAVGGERDLNSRWYKPGVIYDRKVGSVQPFDPNKINEQVKHSWYEGQAREPYNGETNPHFTFMGDKAKYSWNKAPRYDNHAVETGPLAQMLVAYGHNHKTIKPTIDAVLGKLNVGPEALFSTLGRTAARGIQTLVIAQQMENWLNEYENNIGKDKQIVENYTVPVSGRGVGFVDAPRGGLSHWMTIKDSKIDNFQLVVPTTWNLGPRDDKDVPSAAEAALVGTPVADPKRPVEILRTIHSFDPCIACSVHVIDGETNEVNEFKVL</sequence>
<proteinExistence type="inferred from homology"/>
<feature type="binding site" evidence="13">
    <location>
        <position position="543"/>
    </location>
    <ligand>
        <name>Mg(2+)</name>
        <dbReference type="ChEBI" id="CHEBI:18420"/>
    </ligand>
</feature>
<keyword evidence="13" id="KW-0408">Iron</keyword>
<dbReference type="EMBL" id="FMJC01000001">
    <property type="protein sequence ID" value="SCM70656.1"/>
    <property type="molecule type" value="Genomic_DNA"/>
</dbReference>
<feature type="binding site" evidence="13">
    <location>
        <position position="75"/>
    </location>
    <ligand>
        <name>Fe cation</name>
        <dbReference type="ChEBI" id="CHEBI:24875"/>
    </ligand>
</feature>
<feature type="binding site" evidence="13">
    <location>
        <position position="537"/>
    </location>
    <ligand>
        <name>Ni(2+)</name>
        <dbReference type="ChEBI" id="CHEBI:49786"/>
    </ligand>
</feature>
<feature type="binding site" evidence="13">
    <location>
        <position position="75"/>
    </location>
    <ligand>
        <name>Ni(2+)</name>
        <dbReference type="ChEBI" id="CHEBI:49786"/>
    </ligand>
</feature>
<comment type="subcellular location">
    <subcellularLocation>
        <location evidence="2">Periplasm</location>
    </subcellularLocation>
</comment>
<evidence type="ECO:0000256" key="12">
    <source>
        <dbReference type="ARBA" id="ARBA00083852"/>
    </source>
</evidence>
<keyword evidence="13" id="KW-0460">Magnesium</keyword>
<evidence type="ECO:0000256" key="3">
    <source>
        <dbReference type="ARBA" id="ARBA00009292"/>
    </source>
</evidence>
<dbReference type="InterPro" id="IPR001501">
    <property type="entry name" value="Ni-dep_hyd_lsu"/>
</dbReference>